<keyword evidence="3" id="KW-0548">Nucleotidyltransferase</keyword>
<dbReference type="SMART" id="SM00267">
    <property type="entry name" value="GGDEF"/>
    <property type="match status" value="1"/>
</dbReference>
<evidence type="ECO:0000259" key="2">
    <source>
        <dbReference type="PROSITE" id="PS50887"/>
    </source>
</evidence>
<feature type="transmembrane region" description="Helical" evidence="1">
    <location>
        <begin position="149"/>
        <end position="171"/>
    </location>
</feature>
<dbReference type="EMBL" id="JBDZYD010000014">
    <property type="protein sequence ID" value="MEQ0564047.1"/>
    <property type="molecule type" value="Genomic_DNA"/>
</dbReference>
<dbReference type="RefSeq" id="WP_348955113.1">
    <property type="nucleotide sequence ID" value="NZ_JBDZYD010000014.1"/>
</dbReference>
<dbReference type="NCBIfam" id="TIGR00254">
    <property type="entry name" value="GGDEF"/>
    <property type="match status" value="1"/>
</dbReference>
<feature type="transmembrane region" description="Helical" evidence="1">
    <location>
        <begin position="44"/>
        <end position="62"/>
    </location>
</feature>
<dbReference type="GO" id="GO:0052621">
    <property type="term" value="F:diguanylate cyclase activity"/>
    <property type="evidence" value="ECO:0007669"/>
    <property type="project" value="UniProtKB-EC"/>
</dbReference>
<feature type="transmembrane region" description="Helical" evidence="1">
    <location>
        <begin position="119"/>
        <end position="137"/>
    </location>
</feature>
<proteinExistence type="predicted"/>
<dbReference type="InterPro" id="IPR043128">
    <property type="entry name" value="Rev_trsase/Diguanyl_cyclase"/>
</dbReference>
<dbReference type="EC" id="2.7.7.65" evidence="3"/>
<dbReference type="Pfam" id="PF00990">
    <property type="entry name" value="GGDEF"/>
    <property type="match status" value="1"/>
</dbReference>
<feature type="transmembrane region" description="Helical" evidence="1">
    <location>
        <begin position="82"/>
        <end position="107"/>
    </location>
</feature>
<keyword evidence="1" id="KW-1133">Transmembrane helix</keyword>
<evidence type="ECO:0000313" key="4">
    <source>
        <dbReference type="Proteomes" id="UP001440984"/>
    </source>
</evidence>
<evidence type="ECO:0000313" key="3">
    <source>
        <dbReference type="EMBL" id="MEQ0564047.1"/>
    </source>
</evidence>
<feature type="transmembrane region" description="Helical" evidence="1">
    <location>
        <begin position="20"/>
        <end position="38"/>
    </location>
</feature>
<keyword evidence="1" id="KW-0812">Transmembrane</keyword>
<dbReference type="PANTHER" id="PTHR45138">
    <property type="entry name" value="REGULATORY COMPONENTS OF SENSORY TRANSDUCTION SYSTEM"/>
    <property type="match status" value="1"/>
</dbReference>
<evidence type="ECO:0000256" key="1">
    <source>
        <dbReference type="SAM" id="Phobius"/>
    </source>
</evidence>
<dbReference type="InterPro" id="IPR050469">
    <property type="entry name" value="Diguanylate_Cyclase"/>
</dbReference>
<keyword evidence="3" id="KW-0808">Transferase</keyword>
<dbReference type="CDD" id="cd01949">
    <property type="entry name" value="GGDEF"/>
    <property type="match status" value="1"/>
</dbReference>
<dbReference type="InterPro" id="IPR000160">
    <property type="entry name" value="GGDEF_dom"/>
</dbReference>
<dbReference type="Proteomes" id="UP001440984">
    <property type="component" value="Unassembled WGS sequence"/>
</dbReference>
<name>A0ABV0LP11_9PSEU</name>
<sequence length="400" mass="41978">MDPSRSTRLRTAPPGVLPYYLAVEVTAVVLPFAVPSAAPSGREWLYLAILLGAAVVQTELSAKAERLQRFLAGNPYVSVSSVWFFAAALSVPPAFACLLAALIYGHVWLRMSGVPGARLYRVTCSVATYAVAIYAARGVADLAGGAPDLAATAAAGVTFFLVNTVLVMIGFKLHEPSRPILSFAGSVSENLLDAATLCLGGTAAALLATWPWLVLLLVPPVVLLHRGELGRRLELQAHDPKTGLLTIAEWRSRAEAELSRTARCGGECGVLMIDLDHFKRVNDTYGHLAGDAVLRAVAETVQGEVRIYDSVGRFGGEEFVVLLPGIGREHSVAVAERIRDAVGSLAVVVDGGVRIGGLSVSIGVAVSDGEAVPVDTVMGAADKAVYAAKNTGRNRVCGGR</sequence>
<dbReference type="PROSITE" id="PS50887">
    <property type="entry name" value="GGDEF"/>
    <property type="match status" value="1"/>
</dbReference>
<reference evidence="3 4" key="1">
    <citation type="submission" date="2024-05" db="EMBL/GenBank/DDBJ databases">
        <authorList>
            <person name="Zhao H."/>
            <person name="Xu Y."/>
            <person name="Lin S."/>
            <person name="Spain J.C."/>
            <person name="Zhou N.-Y."/>
        </authorList>
    </citation>
    <scope>NUCLEOTIDE SEQUENCE [LARGE SCALE GENOMIC DNA]</scope>
    <source>
        <strain evidence="3 4">NEAU-NG30</strain>
    </source>
</reference>
<comment type="caution">
    <text evidence="3">The sequence shown here is derived from an EMBL/GenBank/DDBJ whole genome shotgun (WGS) entry which is preliminary data.</text>
</comment>
<keyword evidence="4" id="KW-1185">Reference proteome</keyword>
<dbReference type="InterPro" id="IPR029787">
    <property type="entry name" value="Nucleotide_cyclase"/>
</dbReference>
<protein>
    <submittedName>
        <fullName evidence="3">GGDEF domain-containing protein</fullName>
        <ecNumber evidence="3">2.7.7.65</ecNumber>
    </submittedName>
</protein>
<feature type="domain" description="GGDEF" evidence="2">
    <location>
        <begin position="266"/>
        <end position="400"/>
    </location>
</feature>
<organism evidence="3 4">
    <name type="scientific">Amycolatopsis melonis</name>
    <dbReference type="NCBI Taxonomy" id="3156488"/>
    <lineage>
        <taxon>Bacteria</taxon>
        <taxon>Bacillati</taxon>
        <taxon>Actinomycetota</taxon>
        <taxon>Actinomycetes</taxon>
        <taxon>Pseudonocardiales</taxon>
        <taxon>Pseudonocardiaceae</taxon>
        <taxon>Amycolatopsis</taxon>
    </lineage>
</organism>
<dbReference type="Gene3D" id="3.30.70.270">
    <property type="match status" value="1"/>
</dbReference>
<dbReference type="SUPFAM" id="SSF55073">
    <property type="entry name" value="Nucleotide cyclase"/>
    <property type="match status" value="1"/>
</dbReference>
<keyword evidence="1" id="KW-0472">Membrane</keyword>
<dbReference type="PANTHER" id="PTHR45138:SF9">
    <property type="entry name" value="DIGUANYLATE CYCLASE DGCM-RELATED"/>
    <property type="match status" value="1"/>
</dbReference>
<gene>
    <name evidence="3" type="ORF">ABJI51_33620</name>
</gene>
<feature type="transmembrane region" description="Helical" evidence="1">
    <location>
        <begin position="191"/>
        <end position="224"/>
    </location>
</feature>
<accession>A0ABV0LP11</accession>